<keyword evidence="2" id="KW-0184">Conjugation</keyword>
<sequence length="409" mass="46595">MRHKASRFEVKVRNRSNTASIVAAAAYCTGGRYHCDRTGKVKNYSRRRDVVSVESIKLPNDPEKVFNAACSKEKHPRARLAREILVSLPHELPLKRQRVLVRGFCLWMHDRYGMSSMAAIHHPLAHGLDQEILRDMIPMTEGQKEVPKLRKDERGNPLNQHVHILCPTRFWNDETGSFGQKIRDLDGIVSGPQIVQEMRDEWQKRVNRELTKANVPMLVDLRSYEKAAANGDAPGGLTPQPKMGPRNTARKRRRILENGSDDTHLGKTRAKIQAKNEELWKSWLLIRDLEREKARLKDSELIAAKNETARLAKVDEANTNIEAARTADARAKAIENAPHLDTLDPTRAAILWAQGRMEKKIDPKSDRTIDPETETAATPESKQQPRFAMSQKAKQRARPPRQRQRKIGS</sequence>
<dbReference type="Pfam" id="PF03389">
    <property type="entry name" value="MobA_MobL"/>
    <property type="match status" value="1"/>
</dbReference>
<comment type="similarity">
    <text evidence="1">Belongs to the MobA/MobL family.</text>
</comment>
<accession>A0AAX3LLT2</accession>
<feature type="region of interest" description="Disordered" evidence="3">
    <location>
        <begin position="229"/>
        <end position="248"/>
    </location>
</feature>
<dbReference type="Gene3D" id="3.30.930.30">
    <property type="match status" value="1"/>
</dbReference>
<feature type="domain" description="MobA/MobL protein" evidence="4">
    <location>
        <begin position="20"/>
        <end position="251"/>
    </location>
</feature>
<feature type="compositionally biased region" description="Polar residues" evidence="3">
    <location>
        <begin position="375"/>
        <end position="384"/>
    </location>
</feature>
<feature type="region of interest" description="Disordered" evidence="3">
    <location>
        <begin position="355"/>
        <end position="409"/>
    </location>
</feature>
<dbReference type="RefSeq" id="WP_271687808.1">
    <property type="nucleotide sequence ID" value="NZ_CP116423.1"/>
</dbReference>
<dbReference type="InterPro" id="IPR005053">
    <property type="entry name" value="MobA_MobL"/>
</dbReference>
<evidence type="ECO:0000313" key="6">
    <source>
        <dbReference type="Proteomes" id="UP001210770"/>
    </source>
</evidence>
<dbReference type="Proteomes" id="UP001210770">
    <property type="component" value="Chromosome"/>
</dbReference>
<evidence type="ECO:0000256" key="3">
    <source>
        <dbReference type="SAM" id="MobiDB-lite"/>
    </source>
</evidence>
<evidence type="ECO:0000256" key="2">
    <source>
        <dbReference type="ARBA" id="ARBA00022971"/>
    </source>
</evidence>
<feature type="compositionally biased region" description="Basic residues" evidence="3">
    <location>
        <begin position="393"/>
        <end position="409"/>
    </location>
</feature>
<reference evidence="5" key="1">
    <citation type="submission" date="2023-01" db="EMBL/GenBank/DDBJ databases">
        <title>Comparative genomic analysis of cold water coral derived Sulfitobacter faviae: insights into their metabolism and habitat adaptation.</title>
        <authorList>
            <person name="Guo Y."/>
            <person name="Lin S."/>
            <person name="Huang Z."/>
            <person name="Tang K."/>
            <person name="Wang X."/>
        </authorList>
    </citation>
    <scope>NUCLEOTIDE SEQUENCE</scope>
    <source>
        <strain evidence="5">SCSIO W_1865</strain>
    </source>
</reference>
<dbReference type="AlphaFoldDB" id="A0AAX3LLT2"/>
<proteinExistence type="inferred from homology"/>
<evidence type="ECO:0000259" key="4">
    <source>
        <dbReference type="Pfam" id="PF03389"/>
    </source>
</evidence>
<dbReference type="EMBL" id="CP116423">
    <property type="protein sequence ID" value="WCE69472.1"/>
    <property type="molecule type" value="Genomic_DNA"/>
</dbReference>
<organism evidence="5 6">
    <name type="scientific">Sulfitobacter faviae</name>
    <dbReference type="NCBI Taxonomy" id="1775881"/>
    <lineage>
        <taxon>Bacteria</taxon>
        <taxon>Pseudomonadati</taxon>
        <taxon>Pseudomonadota</taxon>
        <taxon>Alphaproteobacteria</taxon>
        <taxon>Rhodobacterales</taxon>
        <taxon>Roseobacteraceae</taxon>
        <taxon>Sulfitobacter</taxon>
    </lineage>
</organism>
<gene>
    <name evidence="5" type="ORF">PL336_11745</name>
</gene>
<evidence type="ECO:0000256" key="1">
    <source>
        <dbReference type="ARBA" id="ARBA00010873"/>
    </source>
</evidence>
<feature type="compositionally biased region" description="Basic and acidic residues" evidence="3">
    <location>
        <begin position="356"/>
        <end position="370"/>
    </location>
</feature>
<protein>
    <submittedName>
        <fullName evidence="5">MobA/MobL family protein</fullName>
    </submittedName>
</protein>
<name>A0AAX3LLT2_9RHOB</name>
<evidence type="ECO:0000313" key="5">
    <source>
        <dbReference type="EMBL" id="WCE69472.1"/>
    </source>
</evidence>